<dbReference type="GO" id="GO:0061709">
    <property type="term" value="P:reticulophagy"/>
    <property type="evidence" value="ECO:0007669"/>
    <property type="project" value="TreeGrafter"/>
</dbReference>
<evidence type="ECO:0000256" key="5">
    <source>
        <dbReference type="ARBA" id="ARBA00022448"/>
    </source>
</evidence>
<dbReference type="GO" id="GO:0034727">
    <property type="term" value="P:piecemeal microautophagy of the nucleus"/>
    <property type="evidence" value="ECO:0007669"/>
    <property type="project" value="TreeGrafter"/>
</dbReference>
<evidence type="ECO:0000256" key="3">
    <source>
        <dbReference type="ARBA" id="ARBA00009714"/>
    </source>
</evidence>
<keyword evidence="7" id="KW-0072">Autophagy</keyword>
<gene>
    <name evidence="13" type="ORF">NP493_435g00004</name>
</gene>
<keyword evidence="14" id="KW-1185">Reference proteome</keyword>
<dbReference type="AlphaFoldDB" id="A0AAD9L080"/>
<dbReference type="EMBL" id="JAODUO010000435">
    <property type="protein sequence ID" value="KAK2180614.1"/>
    <property type="molecule type" value="Genomic_DNA"/>
</dbReference>
<evidence type="ECO:0000256" key="11">
    <source>
        <dbReference type="ARBA" id="ARBA00024615"/>
    </source>
</evidence>
<keyword evidence="8" id="KW-0445">Lipid transport</keyword>
<comment type="catalytic activity">
    <reaction evidence="11">
        <text>a 1,2-diacyl-sn-glycero-3-phosphoethanolamine(in) = a 1,2-diacyl-sn-glycero-3-phosphoethanolamine(out)</text>
        <dbReference type="Rhea" id="RHEA:38895"/>
        <dbReference type="ChEBI" id="CHEBI:64612"/>
    </reaction>
</comment>
<keyword evidence="5" id="KW-0813">Transport</keyword>
<evidence type="ECO:0000256" key="6">
    <source>
        <dbReference type="ARBA" id="ARBA00022824"/>
    </source>
</evidence>
<evidence type="ECO:0000256" key="4">
    <source>
        <dbReference type="ARBA" id="ARBA00018070"/>
    </source>
</evidence>
<keyword evidence="6" id="KW-0256">Endoplasmic reticulum</keyword>
<reference evidence="13" key="1">
    <citation type="journal article" date="2023" name="Mol. Biol. Evol.">
        <title>Third-Generation Sequencing Reveals the Adaptive Role of the Epigenome in Three Deep-Sea Polychaetes.</title>
        <authorList>
            <person name="Perez M."/>
            <person name="Aroh O."/>
            <person name="Sun Y."/>
            <person name="Lan Y."/>
            <person name="Juniper S.K."/>
            <person name="Young C.R."/>
            <person name="Angers B."/>
            <person name="Qian P.Y."/>
        </authorList>
    </citation>
    <scope>NUCLEOTIDE SEQUENCE</scope>
    <source>
        <strain evidence="13">R07B-5</strain>
    </source>
</reference>
<evidence type="ECO:0000313" key="13">
    <source>
        <dbReference type="EMBL" id="KAK2180614.1"/>
    </source>
</evidence>
<comment type="caution">
    <text evidence="13">The sequence shown here is derived from an EMBL/GenBank/DDBJ whole genome shotgun (WGS) entry which is preliminary data.</text>
</comment>
<protein>
    <recommendedName>
        <fullName evidence="4">Autophagy-related protein 2</fullName>
    </recommendedName>
</protein>
<comment type="subcellular location">
    <subcellularLocation>
        <location evidence="1">Endoplasmic reticulum membrane</location>
        <topology evidence="1">Peripheral membrane protein</topology>
    </subcellularLocation>
    <subcellularLocation>
        <location evidence="2">Preautophagosomal structure membrane</location>
        <topology evidence="2">Peripheral membrane protein</topology>
    </subcellularLocation>
</comment>
<sequence>MQNDSLNGACQFTKPPPSPFSSRKVMYENEELVMPGDRQEMSEFQDTSVANTRMLVELTLPNVVIVMPDKEFFEVIYNRMLNDLVIWEPVAPAPLHTIDPYSLAPSMGLGLDLASQLVQQQQSQQQLEMFSLCKSSLQYDSSSDSEDGSSQHYSIEEQKERYRRRQLLERQLQQSKMCLSLNIAQGRVTGYIPAKVSFLSFYKVIS</sequence>
<proteinExistence type="inferred from homology"/>
<dbReference type="GO" id="GO:0000045">
    <property type="term" value="P:autophagosome assembly"/>
    <property type="evidence" value="ECO:0007669"/>
    <property type="project" value="TreeGrafter"/>
</dbReference>
<name>A0AAD9L080_RIDPI</name>
<evidence type="ECO:0000256" key="1">
    <source>
        <dbReference type="ARBA" id="ARBA00004406"/>
    </source>
</evidence>
<organism evidence="13 14">
    <name type="scientific">Ridgeia piscesae</name>
    <name type="common">Tubeworm</name>
    <dbReference type="NCBI Taxonomy" id="27915"/>
    <lineage>
        <taxon>Eukaryota</taxon>
        <taxon>Metazoa</taxon>
        <taxon>Spiralia</taxon>
        <taxon>Lophotrochozoa</taxon>
        <taxon>Annelida</taxon>
        <taxon>Polychaeta</taxon>
        <taxon>Sedentaria</taxon>
        <taxon>Canalipalpata</taxon>
        <taxon>Sabellida</taxon>
        <taxon>Siboglinidae</taxon>
        <taxon>Ridgeia</taxon>
    </lineage>
</organism>
<evidence type="ECO:0000313" key="14">
    <source>
        <dbReference type="Proteomes" id="UP001209878"/>
    </source>
</evidence>
<dbReference type="InterPro" id="IPR026849">
    <property type="entry name" value="ATG2"/>
</dbReference>
<comment type="catalytic activity">
    <reaction evidence="10">
        <text>a 1,2-diacyl-sn-glycero-3-phospho-L-serine(in) = a 1,2-diacyl-sn-glycero-3-phospho-L-serine(out)</text>
        <dbReference type="Rhea" id="RHEA:38663"/>
        <dbReference type="ChEBI" id="CHEBI:57262"/>
    </reaction>
</comment>
<dbReference type="GO" id="GO:0005789">
    <property type="term" value="C:endoplasmic reticulum membrane"/>
    <property type="evidence" value="ECO:0007669"/>
    <property type="project" value="UniProtKB-SubCell"/>
</dbReference>
<dbReference type="PANTHER" id="PTHR13190">
    <property type="entry name" value="AUTOPHAGY-RELATED 2, ISOFORM A"/>
    <property type="match status" value="1"/>
</dbReference>
<keyword evidence="9" id="KW-0472">Membrane</keyword>
<dbReference type="GO" id="GO:0006869">
    <property type="term" value="P:lipid transport"/>
    <property type="evidence" value="ECO:0007669"/>
    <property type="project" value="UniProtKB-KW"/>
</dbReference>
<dbReference type="GO" id="GO:0034045">
    <property type="term" value="C:phagophore assembly site membrane"/>
    <property type="evidence" value="ECO:0007669"/>
    <property type="project" value="UniProtKB-SubCell"/>
</dbReference>
<feature type="region of interest" description="Disordered" evidence="12">
    <location>
        <begin position="1"/>
        <end position="21"/>
    </location>
</feature>
<evidence type="ECO:0000256" key="10">
    <source>
        <dbReference type="ARBA" id="ARBA00024479"/>
    </source>
</evidence>
<evidence type="ECO:0000256" key="2">
    <source>
        <dbReference type="ARBA" id="ARBA00004623"/>
    </source>
</evidence>
<dbReference type="GO" id="GO:0061723">
    <property type="term" value="P:glycophagy"/>
    <property type="evidence" value="ECO:0007669"/>
    <property type="project" value="TreeGrafter"/>
</dbReference>
<evidence type="ECO:0000256" key="7">
    <source>
        <dbReference type="ARBA" id="ARBA00023006"/>
    </source>
</evidence>
<accession>A0AAD9L080</accession>
<dbReference type="PANTHER" id="PTHR13190:SF1">
    <property type="entry name" value="AUTOPHAGY-RELATED 2, ISOFORM A"/>
    <property type="match status" value="1"/>
</dbReference>
<dbReference type="GO" id="GO:0000422">
    <property type="term" value="P:autophagy of mitochondrion"/>
    <property type="evidence" value="ECO:0007669"/>
    <property type="project" value="TreeGrafter"/>
</dbReference>
<evidence type="ECO:0000256" key="12">
    <source>
        <dbReference type="SAM" id="MobiDB-lite"/>
    </source>
</evidence>
<dbReference type="GO" id="GO:0032266">
    <property type="term" value="F:phosphatidylinositol-3-phosphate binding"/>
    <property type="evidence" value="ECO:0007669"/>
    <property type="project" value="TreeGrafter"/>
</dbReference>
<evidence type="ECO:0000256" key="8">
    <source>
        <dbReference type="ARBA" id="ARBA00023055"/>
    </source>
</evidence>
<comment type="similarity">
    <text evidence="3">Belongs to the ATG2 family.</text>
</comment>
<dbReference type="GO" id="GO:0043495">
    <property type="term" value="F:protein-membrane adaptor activity"/>
    <property type="evidence" value="ECO:0007669"/>
    <property type="project" value="TreeGrafter"/>
</dbReference>
<dbReference type="GO" id="GO:0061908">
    <property type="term" value="C:phagophore"/>
    <property type="evidence" value="ECO:0007669"/>
    <property type="project" value="TreeGrafter"/>
</dbReference>
<feature type="compositionally biased region" description="Polar residues" evidence="12">
    <location>
        <begin position="1"/>
        <end position="10"/>
    </location>
</feature>
<evidence type="ECO:0000256" key="9">
    <source>
        <dbReference type="ARBA" id="ARBA00023136"/>
    </source>
</evidence>
<dbReference type="Proteomes" id="UP001209878">
    <property type="component" value="Unassembled WGS sequence"/>
</dbReference>